<comment type="subcellular location">
    <subcellularLocation>
        <location evidence="1">Membrane</location>
        <topology evidence="1">Multi-pass membrane protein</topology>
    </subcellularLocation>
</comment>
<dbReference type="Proteomes" id="UP000193944">
    <property type="component" value="Unassembled WGS sequence"/>
</dbReference>
<dbReference type="PROSITE" id="PS50267">
    <property type="entry name" value="NA_NEUROTRAN_SYMP_3"/>
    <property type="match status" value="1"/>
</dbReference>
<evidence type="ECO:0000256" key="3">
    <source>
        <dbReference type="ARBA" id="ARBA00022692"/>
    </source>
</evidence>
<dbReference type="NCBIfam" id="NF037979">
    <property type="entry name" value="Na_transp"/>
    <property type="match status" value="1"/>
</dbReference>
<reference evidence="7 8" key="2">
    <citation type="submission" date="2016-08" db="EMBL/GenBank/DDBJ databases">
        <title>Pervasive Adenine N6-methylation of Active Genes in Fungi.</title>
        <authorList>
            <consortium name="DOE Joint Genome Institute"/>
            <person name="Mondo S.J."/>
            <person name="Dannebaum R.O."/>
            <person name="Kuo R.C."/>
            <person name="Labutti K."/>
            <person name="Haridas S."/>
            <person name="Kuo A."/>
            <person name="Salamov A."/>
            <person name="Ahrendt S.R."/>
            <person name="Lipzen A."/>
            <person name="Sullivan W."/>
            <person name="Andreopoulos W.B."/>
            <person name="Clum A."/>
            <person name="Lindquist E."/>
            <person name="Daum C."/>
            <person name="Ramamoorthy G.K."/>
            <person name="Gryganskyi A."/>
            <person name="Culley D."/>
            <person name="Magnuson J.K."/>
            <person name="James T.Y."/>
            <person name="O'Malley M.A."/>
            <person name="Stajich J.E."/>
            <person name="Spatafora J.W."/>
            <person name="Visel A."/>
            <person name="Grigoriev I.V."/>
        </authorList>
    </citation>
    <scope>NUCLEOTIDE SEQUENCE [LARGE SCALE GENOMIC DNA]</scope>
    <source>
        <strain evidence="7 8">S4</strain>
    </source>
</reference>
<sequence>MTEKNLNSNEWGNNLSFILAMIGSAVGLGNIWRFPYVLYSCGGGAFYIPYFVAVLTLGIPFLILEYGMGYNFKASFPKGLRTINKKYEFMGWILPLSIFGVSIYYCVIIGWIVIYVVLSFYKGWGDNTDKFFDQTILQSSTTGTNWFIVWFVSHKQLEKGIGRFNKILVPSLFVIMFFIVIYSLTLDGASIGLKILFKPDWSLLKSFSIWTSAYGQVLFSLSLGYSEAYTYAGYTGRDTDLVTSAIITTIANCGFENFCALGVFSVLGHMSKVKSTAITKLVSQGTGLVFIAYPAVLNILGKLAYVIGPAFFLSVLFAGLTSMLSMIEPFSFSIQNKFTWSRKKTATIEIIFGAICSMLFATGYGNELLGHVDNYINNVLVLFSIAIECYIFSWAFDIKRAMRTLNDRSKSIKLGWWWLAIIRVILPIIIIVIWFGTLYEMFSNGSVAQTVIFGISTIVIFGVTAVFTFLKPTNKSYDEVENRL</sequence>
<dbReference type="OrthoDB" id="6581954at2759"/>
<dbReference type="PRINTS" id="PR00176">
    <property type="entry name" value="NANEUSMPORT"/>
</dbReference>
<feature type="transmembrane region" description="Helical" evidence="6">
    <location>
        <begin position="303"/>
        <end position="325"/>
    </location>
</feature>
<evidence type="ECO:0000256" key="4">
    <source>
        <dbReference type="ARBA" id="ARBA00022989"/>
    </source>
</evidence>
<gene>
    <name evidence="7" type="ORF">BCR32DRAFT_294794</name>
</gene>
<dbReference type="InterPro" id="IPR037272">
    <property type="entry name" value="SNS_sf"/>
</dbReference>
<keyword evidence="4 6" id="KW-1133">Transmembrane helix</keyword>
<dbReference type="AlphaFoldDB" id="A0A1Y1X058"/>
<keyword evidence="8" id="KW-1185">Reference proteome</keyword>
<keyword evidence="2" id="KW-0813">Transport</keyword>
<evidence type="ECO:0000256" key="5">
    <source>
        <dbReference type="ARBA" id="ARBA00023136"/>
    </source>
</evidence>
<feature type="transmembrane region" description="Helical" evidence="6">
    <location>
        <begin position="416"/>
        <end position="435"/>
    </location>
</feature>
<dbReference type="PANTHER" id="PTHR42948:SF1">
    <property type="entry name" value="TRANSPORTER"/>
    <property type="match status" value="1"/>
</dbReference>
<dbReference type="PANTHER" id="PTHR42948">
    <property type="entry name" value="TRANSPORTER"/>
    <property type="match status" value="1"/>
</dbReference>
<protein>
    <submittedName>
        <fullName evidence="7">Na+-dependent transporter SNF family</fullName>
    </submittedName>
</protein>
<dbReference type="STRING" id="1754192.A0A1Y1X058"/>
<feature type="transmembrane region" description="Helical" evidence="6">
    <location>
        <begin position="12"/>
        <end position="32"/>
    </location>
</feature>
<proteinExistence type="predicted"/>
<feature type="transmembrane region" description="Helical" evidence="6">
    <location>
        <begin position="376"/>
        <end position="396"/>
    </location>
</feature>
<evidence type="ECO:0000256" key="6">
    <source>
        <dbReference type="SAM" id="Phobius"/>
    </source>
</evidence>
<feature type="transmembrane region" description="Helical" evidence="6">
    <location>
        <begin position="447"/>
        <end position="470"/>
    </location>
</feature>
<evidence type="ECO:0000313" key="8">
    <source>
        <dbReference type="Proteomes" id="UP000193944"/>
    </source>
</evidence>
<organism evidence="7 8">
    <name type="scientific">Anaeromyces robustus</name>
    <dbReference type="NCBI Taxonomy" id="1754192"/>
    <lineage>
        <taxon>Eukaryota</taxon>
        <taxon>Fungi</taxon>
        <taxon>Fungi incertae sedis</taxon>
        <taxon>Chytridiomycota</taxon>
        <taxon>Chytridiomycota incertae sedis</taxon>
        <taxon>Neocallimastigomycetes</taxon>
        <taxon>Neocallimastigales</taxon>
        <taxon>Neocallimastigaceae</taxon>
        <taxon>Anaeromyces</taxon>
    </lineage>
</organism>
<evidence type="ECO:0000313" key="7">
    <source>
        <dbReference type="EMBL" id="ORX78826.1"/>
    </source>
</evidence>
<feature type="transmembrane region" description="Helical" evidence="6">
    <location>
        <begin position="44"/>
        <end position="68"/>
    </location>
</feature>
<feature type="transmembrane region" description="Helical" evidence="6">
    <location>
        <begin position="89"/>
        <end position="118"/>
    </location>
</feature>
<evidence type="ECO:0000256" key="1">
    <source>
        <dbReference type="ARBA" id="ARBA00004141"/>
    </source>
</evidence>
<dbReference type="InterPro" id="IPR000175">
    <property type="entry name" value="Na/ntran_symport"/>
</dbReference>
<comment type="caution">
    <text evidence="7">The sequence shown here is derived from an EMBL/GenBank/DDBJ whole genome shotgun (WGS) entry which is preliminary data.</text>
</comment>
<feature type="transmembrane region" description="Helical" evidence="6">
    <location>
        <begin position="167"/>
        <end position="186"/>
    </location>
</feature>
<keyword evidence="5 6" id="KW-0472">Membrane</keyword>
<name>A0A1Y1X058_9FUNG</name>
<feature type="transmembrane region" description="Helical" evidence="6">
    <location>
        <begin position="346"/>
        <end position="364"/>
    </location>
</feature>
<dbReference type="GO" id="GO:0016020">
    <property type="term" value="C:membrane"/>
    <property type="evidence" value="ECO:0007669"/>
    <property type="project" value="UniProtKB-SubCell"/>
</dbReference>
<dbReference type="EMBL" id="MCFG01000196">
    <property type="protein sequence ID" value="ORX78826.1"/>
    <property type="molecule type" value="Genomic_DNA"/>
</dbReference>
<dbReference type="SUPFAM" id="SSF161070">
    <property type="entry name" value="SNF-like"/>
    <property type="match status" value="1"/>
</dbReference>
<keyword evidence="3 6" id="KW-0812">Transmembrane</keyword>
<feature type="transmembrane region" description="Helical" evidence="6">
    <location>
        <begin position="278"/>
        <end position="297"/>
    </location>
</feature>
<dbReference type="Pfam" id="PF00209">
    <property type="entry name" value="SNF"/>
    <property type="match status" value="2"/>
</dbReference>
<accession>A0A1Y1X058</accession>
<feature type="transmembrane region" description="Helical" evidence="6">
    <location>
        <begin position="245"/>
        <end position="266"/>
    </location>
</feature>
<reference evidence="7 8" key="1">
    <citation type="submission" date="2016-08" db="EMBL/GenBank/DDBJ databases">
        <title>A Parts List for Fungal Cellulosomes Revealed by Comparative Genomics.</title>
        <authorList>
            <consortium name="DOE Joint Genome Institute"/>
            <person name="Haitjema C.H."/>
            <person name="Gilmore S.P."/>
            <person name="Henske J.K."/>
            <person name="Solomon K.V."/>
            <person name="De Groot R."/>
            <person name="Kuo A."/>
            <person name="Mondo S.J."/>
            <person name="Salamov A.A."/>
            <person name="Labutti K."/>
            <person name="Zhao Z."/>
            <person name="Chiniquy J."/>
            <person name="Barry K."/>
            <person name="Brewer H.M."/>
            <person name="Purvine S.O."/>
            <person name="Wright A.T."/>
            <person name="Boxma B."/>
            <person name="Van Alen T."/>
            <person name="Hackstein J.H."/>
            <person name="Baker S.E."/>
            <person name="Grigoriev I.V."/>
            <person name="O'Malley M.A."/>
        </authorList>
    </citation>
    <scope>NUCLEOTIDE SEQUENCE [LARGE SCALE GENOMIC DNA]</scope>
    <source>
        <strain evidence="7 8">S4</strain>
    </source>
</reference>
<evidence type="ECO:0000256" key="2">
    <source>
        <dbReference type="ARBA" id="ARBA00022448"/>
    </source>
</evidence>